<reference evidence="3 4" key="1">
    <citation type="journal article" date="2006" name="Genome Biol.">
        <title>Genomic analysis reveals that Pseudomonas aeruginosa virulence is combinatorial.</title>
        <authorList>
            <person name="Lee D.G."/>
            <person name="Urbach J.M."/>
            <person name="Wu G."/>
            <person name="Liberati N.T."/>
            <person name="Feinbaum R.L."/>
            <person name="Miyata S."/>
            <person name="Diggins L.T."/>
            <person name="He J."/>
            <person name="Saucier M."/>
            <person name="Deziel E."/>
            <person name="Friedman L."/>
            <person name="Li L."/>
            <person name="Grills G."/>
            <person name="Montgomery K."/>
            <person name="Kucherlapati R."/>
            <person name="Rahme L.G."/>
            <person name="Ausubel F.M."/>
        </authorList>
    </citation>
    <scope>NUCLEOTIDE SEQUENCE [LARGE SCALE GENOMIC DNA]</scope>
    <source>
        <strain evidence="3 4">UCBPP-PA14</strain>
    </source>
</reference>
<protein>
    <submittedName>
        <fullName evidence="3">Colicin immunity protein</fullName>
    </submittedName>
</protein>
<dbReference type="BioCyc" id="PAER208963:G1G74-4996-MONOMER"/>
<accession>A0A0H2ZGV9</accession>
<keyword evidence="1" id="KW-0079">Bacteriocin immunity</keyword>
<evidence type="ECO:0000313" key="4">
    <source>
        <dbReference type="Proteomes" id="UP000000653"/>
    </source>
</evidence>
<keyword evidence="2" id="KW-0812">Transmembrane</keyword>
<dbReference type="GO" id="GO:0015643">
    <property type="term" value="F:toxic substance binding"/>
    <property type="evidence" value="ECO:0007669"/>
    <property type="project" value="InterPro"/>
</dbReference>
<sequence length="108" mass="12471">MSFKYYWAKFFWGAFFFVLVAWKGSVFPSLASVNPLVVAGFSTILFPFSVRLVEDFALKYTEKEFWVTGFFSETPAKTGLYAVFYLACYLFSIPLGMIFLFYKYGKAS</sequence>
<dbReference type="InterPro" id="IPR003061">
    <property type="entry name" value="Microcin"/>
</dbReference>
<feature type="transmembrane region" description="Helical" evidence="2">
    <location>
        <begin position="80"/>
        <end position="102"/>
    </location>
</feature>
<proteinExistence type="predicted"/>
<feature type="transmembrane region" description="Helical" evidence="2">
    <location>
        <begin position="6"/>
        <end position="22"/>
    </location>
</feature>
<keyword evidence="2" id="KW-0472">Membrane</keyword>
<keyword evidence="2" id="KW-1133">Transmembrane helix</keyword>
<gene>
    <name evidence="3" type="ordered locus">PA14_59230</name>
</gene>
<dbReference type="HOGENOM" id="CLU_170962_0_0_6"/>
<evidence type="ECO:0000313" key="3">
    <source>
        <dbReference type="EMBL" id="ABJ13840.1"/>
    </source>
</evidence>
<dbReference type="RefSeq" id="WP_003141427.1">
    <property type="nucleotide sequence ID" value="NC_008463.1"/>
</dbReference>
<evidence type="ECO:0000256" key="1">
    <source>
        <dbReference type="ARBA" id="ARBA00023025"/>
    </source>
</evidence>
<dbReference type="PRINTS" id="PR01298">
    <property type="entry name" value="MICROCIN"/>
</dbReference>
<dbReference type="EMBL" id="CP000438">
    <property type="protein sequence ID" value="ABJ13840.1"/>
    <property type="molecule type" value="Genomic_DNA"/>
</dbReference>
<dbReference type="AlphaFoldDB" id="A0A0H2ZGV9"/>
<dbReference type="KEGG" id="pau:PA14_59230"/>
<evidence type="ECO:0000256" key="2">
    <source>
        <dbReference type="SAM" id="Phobius"/>
    </source>
</evidence>
<dbReference type="GO" id="GO:0030153">
    <property type="term" value="P:bacteriocin immunity"/>
    <property type="evidence" value="ECO:0007669"/>
    <property type="project" value="UniProtKB-KW"/>
</dbReference>
<feature type="transmembrane region" description="Helical" evidence="2">
    <location>
        <begin position="29"/>
        <end position="50"/>
    </location>
</feature>
<dbReference type="Pfam" id="PF03526">
    <property type="entry name" value="Microcin"/>
    <property type="match status" value="1"/>
</dbReference>
<dbReference type="Proteomes" id="UP000000653">
    <property type="component" value="Chromosome"/>
</dbReference>
<name>A0A0H2ZGV9_PSEAB</name>
<organism evidence="3 4">
    <name type="scientific">Pseudomonas aeruginosa (strain UCBPP-PA14)</name>
    <dbReference type="NCBI Taxonomy" id="208963"/>
    <lineage>
        <taxon>Bacteria</taxon>
        <taxon>Pseudomonadati</taxon>
        <taxon>Pseudomonadota</taxon>
        <taxon>Gammaproteobacteria</taxon>
        <taxon>Pseudomonadales</taxon>
        <taxon>Pseudomonadaceae</taxon>
        <taxon>Pseudomonas</taxon>
    </lineage>
</organism>